<keyword evidence="1" id="KW-1133">Transmembrane helix</keyword>
<keyword evidence="3" id="KW-1185">Reference proteome</keyword>
<organism evidence="2 3">
    <name type="scientific">Sphaerobolus stellatus (strain SS14)</name>
    <dbReference type="NCBI Taxonomy" id="990650"/>
    <lineage>
        <taxon>Eukaryota</taxon>
        <taxon>Fungi</taxon>
        <taxon>Dikarya</taxon>
        <taxon>Basidiomycota</taxon>
        <taxon>Agaricomycotina</taxon>
        <taxon>Agaricomycetes</taxon>
        <taxon>Phallomycetidae</taxon>
        <taxon>Geastrales</taxon>
        <taxon>Sphaerobolaceae</taxon>
        <taxon>Sphaerobolus</taxon>
    </lineage>
</organism>
<keyword evidence="1" id="KW-0812">Transmembrane</keyword>
<sequence length="522" mass="58643">MHWVPAPDQPFKLVEEKNRCIVISDRADNLRTAELIQRRIKYNQQPRIFQSSRGSEIQSTTPQFKQEGHSYKELKEFQYGRKCRLTVEGVVVRSRSVLMWFGVGILWALVDPSPPSDHIILSTPADKDRSSCFNPHLTSRVVLAAFLWISKKLFKGIKELLKNNDSTTSKTRDADIQRKGDFAVINSGFGDVHSLPQKALDRVFSHPFNVYERKAQEKNPEREEMDVDGLAALGHTRAVNIKFGFEEYPKSRFSLPASASSSTYVLSACTDRRRRTGNHTRSAPVTITSSIPLIYDLSKAKTPTRILPKTPGTPYSELEPYSEESLGIRGAPSHLSSANSDSTSEVSFSSRLCYSTQHLRRYAEVPVSAQGRAYNAIPGPSHIGAQVSRQHEIIHRPNVHASRAVSYSSPQKVTPELVQSRNSFDSSVLSTAPSTVSRIKSKARLSPFARHPSRTLTRLPSDLRLRATSLKRTPLSNDRSPDSCQFHLPNSRLFDSSILCILLILAFNITFVFASYLLLRMF</sequence>
<gene>
    <name evidence="2" type="ORF">M422DRAFT_71495</name>
</gene>
<dbReference type="Proteomes" id="UP000054279">
    <property type="component" value="Unassembled WGS sequence"/>
</dbReference>
<protein>
    <submittedName>
        <fullName evidence="2">Uncharacterized protein</fullName>
    </submittedName>
</protein>
<reference evidence="2 3" key="1">
    <citation type="submission" date="2014-06" db="EMBL/GenBank/DDBJ databases">
        <title>Evolutionary Origins and Diversification of the Mycorrhizal Mutualists.</title>
        <authorList>
            <consortium name="DOE Joint Genome Institute"/>
            <consortium name="Mycorrhizal Genomics Consortium"/>
            <person name="Kohler A."/>
            <person name="Kuo A."/>
            <person name="Nagy L.G."/>
            <person name="Floudas D."/>
            <person name="Copeland A."/>
            <person name="Barry K.W."/>
            <person name="Cichocki N."/>
            <person name="Veneault-Fourrey C."/>
            <person name="LaButti K."/>
            <person name="Lindquist E.A."/>
            <person name="Lipzen A."/>
            <person name="Lundell T."/>
            <person name="Morin E."/>
            <person name="Murat C."/>
            <person name="Riley R."/>
            <person name="Ohm R."/>
            <person name="Sun H."/>
            <person name="Tunlid A."/>
            <person name="Henrissat B."/>
            <person name="Grigoriev I.V."/>
            <person name="Hibbett D.S."/>
            <person name="Martin F."/>
        </authorList>
    </citation>
    <scope>NUCLEOTIDE SEQUENCE [LARGE SCALE GENOMIC DNA]</scope>
    <source>
        <strain evidence="2 3">SS14</strain>
    </source>
</reference>
<name>A0A0C9TF75_SPHS4</name>
<dbReference type="HOGENOM" id="CLU_521918_0_0_1"/>
<feature type="transmembrane region" description="Helical" evidence="1">
    <location>
        <begin position="496"/>
        <end position="519"/>
    </location>
</feature>
<dbReference type="AlphaFoldDB" id="A0A0C9TF75"/>
<evidence type="ECO:0000313" key="2">
    <source>
        <dbReference type="EMBL" id="KIJ27948.1"/>
    </source>
</evidence>
<evidence type="ECO:0000256" key="1">
    <source>
        <dbReference type="SAM" id="Phobius"/>
    </source>
</evidence>
<keyword evidence="1" id="KW-0472">Membrane</keyword>
<evidence type="ECO:0000313" key="3">
    <source>
        <dbReference type="Proteomes" id="UP000054279"/>
    </source>
</evidence>
<dbReference type="EMBL" id="KN837319">
    <property type="protein sequence ID" value="KIJ27948.1"/>
    <property type="molecule type" value="Genomic_DNA"/>
</dbReference>
<proteinExistence type="predicted"/>
<accession>A0A0C9TF75</accession>